<name>A0A1Y5TYA4_9PROT</name>
<evidence type="ECO:0000313" key="3">
    <source>
        <dbReference type="EMBL" id="SLN71062.1"/>
    </source>
</evidence>
<evidence type="ECO:0000259" key="1">
    <source>
        <dbReference type="Pfam" id="PF00501"/>
    </source>
</evidence>
<dbReference type="AlphaFoldDB" id="A0A1Y5TYA4"/>
<dbReference type="PANTHER" id="PTHR43767:SF7">
    <property type="entry name" value="MEDIUM_LONG-CHAIN-FATTY-ACID--COA LIGASE FADD8"/>
    <property type="match status" value="1"/>
</dbReference>
<feature type="domain" description="AMP-dependent synthetase/ligase" evidence="1">
    <location>
        <begin position="8"/>
        <end position="375"/>
    </location>
</feature>
<reference evidence="3 4" key="1">
    <citation type="submission" date="2017-03" db="EMBL/GenBank/DDBJ databases">
        <authorList>
            <person name="Afonso C.L."/>
            <person name="Miller P.J."/>
            <person name="Scott M.A."/>
            <person name="Spackman E."/>
            <person name="Goraichik I."/>
            <person name="Dimitrov K.M."/>
            <person name="Suarez D.L."/>
            <person name="Swayne D.E."/>
        </authorList>
    </citation>
    <scope>NUCLEOTIDE SEQUENCE [LARGE SCALE GENOMIC DNA]</scope>
    <source>
        <strain evidence="3 4">CECT 7691</strain>
    </source>
</reference>
<dbReference type="PROSITE" id="PS00455">
    <property type="entry name" value="AMP_BINDING"/>
    <property type="match status" value="1"/>
</dbReference>
<dbReference type="InterPro" id="IPR000873">
    <property type="entry name" value="AMP-dep_synth/lig_dom"/>
</dbReference>
<accession>A0A1Y5TYA4</accession>
<evidence type="ECO:0000259" key="2">
    <source>
        <dbReference type="Pfam" id="PF13193"/>
    </source>
</evidence>
<dbReference type="OrthoDB" id="9803968at2"/>
<gene>
    <name evidence="3" type="primary">lcfB_10</name>
    <name evidence="3" type="ORF">OCH7691_03341</name>
</gene>
<dbReference type="InterPro" id="IPR025110">
    <property type="entry name" value="AMP-bd_C"/>
</dbReference>
<proteinExistence type="predicted"/>
<dbReference type="PANTHER" id="PTHR43767">
    <property type="entry name" value="LONG-CHAIN-FATTY-ACID--COA LIGASE"/>
    <property type="match status" value="1"/>
</dbReference>
<dbReference type="Pfam" id="PF00501">
    <property type="entry name" value="AMP-binding"/>
    <property type="match status" value="1"/>
</dbReference>
<dbReference type="EC" id="6.2.1.3" evidence="3"/>
<dbReference type="SUPFAM" id="SSF56801">
    <property type="entry name" value="Acetyl-CoA synthetase-like"/>
    <property type="match status" value="1"/>
</dbReference>
<feature type="domain" description="AMP-binding enzyme C-terminal" evidence="2">
    <location>
        <begin position="425"/>
        <end position="500"/>
    </location>
</feature>
<organism evidence="3 4">
    <name type="scientific">Oceanibacterium hippocampi</name>
    <dbReference type="NCBI Taxonomy" id="745714"/>
    <lineage>
        <taxon>Bacteria</taxon>
        <taxon>Pseudomonadati</taxon>
        <taxon>Pseudomonadota</taxon>
        <taxon>Alphaproteobacteria</taxon>
        <taxon>Sneathiellales</taxon>
        <taxon>Sneathiellaceae</taxon>
        <taxon>Oceanibacterium</taxon>
    </lineage>
</organism>
<dbReference type="GO" id="GO:0004467">
    <property type="term" value="F:long-chain fatty acid-CoA ligase activity"/>
    <property type="evidence" value="ECO:0007669"/>
    <property type="project" value="UniProtKB-EC"/>
</dbReference>
<dbReference type="InParanoid" id="A0A1Y5TYA4"/>
<dbReference type="InterPro" id="IPR042099">
    <property type="entry name" value="ANL_N_sf"/>
</dbReference>
<evidence type="ECO:0000313" key="4">
    <source>
        <dbReference type="Proteomes" id="UP000193200"/>
    </source>
</evidence>
<dbReference type="InterPro" id="IPR020845">
    <property type="entry name" value="AMP-binding_CS"/>
</dbReference>
<sequence>MNLDLLIQNSVARFADRPAMEDGRTVRSYAQLDERVNRLGTGLLGLGLALGTRIASLQFNSIETLEIELLASRFGFVRTLLNARNEASDFEYALNHCGARALFFSDRFTPVVEQLRERLTSVQVYVCIGDAPSWAVSYEDLIASAKNAPPAYEVGEDDWHSIYYTSGTTGRPKGVVLSQRNWLVLIRNHLVGPFHSASQDDVVLHAAPMSHASGALALSHFLRGARQIALPKFSAPEVLETIERQRVTTTFLAPTMIHLLLQHEDHGKTDKSSLKTVVYGGAPMIVEHLRQVLAEWGPVLLQGYGQWEAPQLFTYLDQQQHAEALDSGQIHRLGSAGMPISFCGVGIMDDEGRLLPPGSDGEVVTCGDHLMVGYLDNEAATSEIRHGKWQRTGDIGHMDADGFLYLTDRKKDVIITGGSNVYPREIEEVIHTHPEVLEAIAIGIPDDKWGERVHALVVSRSGDDFDVDSFISWCGEKLSPDRRPRSVERLPELPKTAYGKIMRRELREKYWENRDRKI</sequence>
<dbReference type="EMBL" id="FWFR01000003">
    <property type="protein sequence ID" value="SLN71062.1"/>
    <property type="molecule type" value="Genomic_DNA"/>
</dbReference>
<dbReference type="Gene3D" id="3.40.50.12780">
    <property type="entry name" value="N-terminal domain of ligase-like"/>
    <property type="match status" value="1"/>
</dbReference>
<dbReference type="InterPro" id="IPR045851">
    <property type="entry name" value="AMP-bd_C_sf"/>
</dbReference>
<dbReference type="RefSeq" id="WP_139839752.1">
    <property type="nucleotide sequence ID" value="NZ_FWFR01000003.1"/>
</dbReference>
<dbReference type="Proteomes" id="UP000193200">
    <property type="component" value="Unassembled WGS sequence"/>
</dbReference>
<dbReference type="Gene3D" id="3.30.300.30">
    <property type="match status" value="1"/>
</dbReference>
<keyword evidence="4" id="KW-1185">Reference proteome</keyword>
<dbReference type="Pfam" id="PF13193">
    <property type="entry name" value="AMP-binding_C"/>
    <property type="match status" value="1"/>
</dbReference>
<dbReference type="InterPro" id="IPR050237">
    <property type="entry name" value="ATP-dep_AMP-bd_enzyme"/>
</dbReference>
<protein>
    <submittedName>
        <fullName evidence="3">Long-chain-fatty-acid--CoA ligase</fullName>
        <ecNumber evidence="3">6.2.1.3</ecNumber>
    </submittedName>
</protein>
<keyword evidence="3" id="KW-0436">Ligase</keyword>